<dbReference type="InterPro" id="IPR011333">
    <property type="entry name" value="SKP1/BTB/POZ_sf"/>
</dbReference>
<feature type="domain" description="SKP1 component POZ" evidence="2">
    <location>
        <begin position="21"/>
        <end position="56"/>
    </location>
</feature>
<keyword evidence="4" id="KW-1185">Reference proteome</keyword>
<reference evidence="3" key="2">
    <citation type="submission" date="2025-08" db="UniProtKB">
        <authorList>
            <consortium name="Ensembl"/>
        </authorList>
    </citation>
    <scope>IDENTIFICATION</scope>
</reference>
<comment type="subcellular location">
    <subcellularLocation>
        <location evidence="1">Nucleus</location>
    </subcellularLocation>
</comment>
<dbReference type="AlphaFoldDB" id="A0A8D2ETN2"/>
<name>A0A8D2ETN2_THEGE</name>
<dbReference type="GO" id="GO:0005634">
    <property type="term" value="C:nucleus"/>
    <property type="evidence" value="ECO:0007669"/>
    <property type="project" value="UniProtKB-SubCell"/>
</dbReference>
<dbReference type="InterPro" id="IPR016073">
    <property type="entry name" value="Skp1_comp_POZ"/>
</dbReference>
<dbReference type="GO" id="GO:0006511">
    <property type="term" value="P:ubiquitin-dependent protein catabolic process"/>
    <property type="evidence" value="ECO:0007669"/>
    <property type="project" value="InterPro"/>
</dbReference>
<dbReference type="SUPFAM" id="SSF54695">
    <property type="entry name" value="POZ domain"/>
    <property type="match status" value="1"/>
</dbReference>
<reference evidence="3" key="1">
    <citation type="submission" date="2018-05" db="EMBL/GenBank/DDBJ databases">
        <title>Whole genome of Theropithecus gelada.</title>
        <authorList>
            <person name="Chiou K.L."/>
            <person name="Snyder-Mackler N."/>
        </authorList>
    </citation>
    <scope>NUCLEOTIDE SEQUENCE [LARGE SCALE GENOMIC DNA]</scope>
</reference>
<dbReference type="Gene3D" id="3.30.710.10">
    <property type="entry name" value="Potassium Channel Kv1.1, Chain A"/>
    <property type="match status" value="1"/>
</dbReference>
<dbReference type="PANTHER" id="PTHR20648">
    <property type="entry name" value="ELONGIN-C"/>
    <property type="match status" value="1"/>
</dbReference>
<organism evidence="3 4">
    <name type="scientific">Theropithecus gelada</name>
    <name type="common">Gelada baboon</name>
    <dbReference type="NCBI Taxonomy" id="9565"/>
    <lineage>
        <taxon>Eukaryota</taxon>
        <taxon>Metazoa</taxon>
        <taxon>Chordata</taxon>
        <taxon>Craniata</taxon>
        <taxon>Vertebrata</taxon>
        <taxon>Euteleostomi</taxon>
        <taxon>Mammalia</taxon>
        <taxon>Eutheria</taxon>
        <taxon>Euarchontoglires</taxon>
        <taxon>Primates</taxon>
        <taxon>Haplorrhini</taxon>
        <taxon>Catarrhini</taxon>
        <taxon>Cercopithecidae</taxon>
        <taxon>Cercopithecinae</taxon>
        <taxon>Theropithecus</taxon>
    </lineage>
</organism>
<accession>A0A8D2ETN2</accession>
<evidence type="ECO:0000256" key="1">
    <source>
        <dbReference type="ARBA" id="ARBA00004123"/>
    </source>
</evidence>
<dbReference type="Proteomes" id="UP000694411">
    <property type="component" value="Chromosome 17"/>
</dbReference>
<reference evidence="3" key="3">
    <citation type="submission" date="2025-09" db="UniProtKB">
        <authorList>
            <consortium name="Ensembl"/>
        </authorList>
    </citation>
    <scope>IDENTIFICATION</scope>
</reference>
<evidence type="ECO:0000313" key="4">
    <source>
        <dbReference type="Proteomes" id="UP000694411"/>
    </source>
</evidence>
<evidence type="ECO:0000259" key="2">
    <source>
        <dbReference type="Pfam" id="PF03931"/>
    </source>
</evidence>
<proteinExistence type="predicted"/>
<dbReference type="Ensembl" id="ENSTGET00000012416.1">
    <property type="protein sequence ID" value="ENSTGEP00000010307.1"/>
    <property type="gene ID" value="ENSTGEG00000008458.1"/>
</dbReference>
<sequence length="69" mass="7640">LDSNPEKQSYGGCGGRDATYVKLKSSDSHNFIVKREYALTSGTVTPMLSDPVQKKPKKKNLGCWQCFIS</sequence>
<dbReference type="InterPro" id="IPR039948">
    <property type="entry name" value="ELC1"/>
</dbReference>
<protein>
    <recommendedName>
        <fullName evidence="2">SKP1 component POZ domain-containing protein</fullName>
    </recommendedName>
</protein>
<evidence type="ECO:0000313" key="3">
    <source>
        <dbReference type="Ensembl" id="ENSTGEP00000010307.1"/>
    </source>
</evidence>
<dbReference type="Pfam" id="PF03931">
    <property type="entry name" value="Skp1_POZ"/>
    <property type="match status" value="1"/>
</dbReference>